<keyword evidence="5" id="KW-0699">rRNA-binding</keyword>
<comment type="similarity">
    <text evidence="1 5 6">Belongs to the universal ribosomal protein uS11 family.</text>
</comment>
<dbReference type="EMBL" id="PEYV01000059">
    <property type="protein sequence ID" value="PIS21266.1"/>
    <property type="molecule type" value="Genomic_DNA"/>
</dbReference>
<dbReference type="PROSITE" id="PS00054">
    <property type="entry name" value="RIBOSOMAL_S11"/>
    <property type="match status" value="1"/>
</dbReference>
<accession>A0A2H0X8L2</accession>
<feature type="transmembrane region" description="Helical" evidence="7">
    <location>
        <begin position="12"/>
        <end position="34"/>
    </location>
</feature>
<evidence type="ECO:0000256" key="2">
    <source>
        <dbReference type="ARBA" id="ARBA00022980"/>
    </source>
</evidence>
<evidence type="ECO:0000256" key="3">
    <source>
        <dbReference type="ARBA" id="ARBA00023274"/>
    </source>
</evidence>
<dbReference type="Pfam" id="PF00411">
    <property type="entry name" value="Ribosomal_S11"/>
    <property type="match status" value="1"/>
</dbReference>
<evidence type="ECO:0000313" key="8">
    <source>
        <dbReference type="EMBL" id="PIS21266.1"/>
    </source>
</evidence>
<gene>
    <name evidence="5" type="primary">rpsK</name>
    <name evidence="8" type="ORF">COT51_03560</name>
</gene>
<keyword evidence="7" id="KW-1133">Transmembrane helix</keyword>
<evidence type="ECO:0000313" key="9">
    <source>
        <dbReference type="Proteomes" id="UP000231098"/>
    </source>
</evidence>
<evidence type="ECO:0000256" key="1">
    <source>
        <dbReference type="ARBA" id="ARBA00006194"/>
    </source>
</evidence>
<sequence>MKSKDKVKKKQAIPSFAIVSIVAGFNNTLITIAGSDGRVICRGSTGVVGFKGARRSTPYAASIAADKVGKDAYALGVREVAVKLKGPGQGRISAVKSLRSAGLKISSITDVTPIPHNGCRPRKRRRG</sequence>
<keyword evidence="5" id="KW-0694">RNA-binding</keyword>
<evidence type="ECO:0000256" key="4">
    <source>
        <dbReference type="ARBA" id="ARBA00035160"/>
    </source>
</evidence>
<evidence type="ECO:0000256" key="7">
    <source>
        <dbReference type="SAM" id="Phobius"/>
    </source>
</evidence>
<dbReference type="InterPro" id="IPR018102">
    <property type="entry name" value="Ribosomal_uS11_CS"/>
</dbReference>
<dbReference type="PANTHER" id="PTHR11759">
    <property type="entry name" value="40S RIBOSOMAL PROTEIN S14/30S RIBOSOMAL PROTEIN S11"/>
    <property type="match status" value="1"/>
</dbReference>
<dbReference type="Gene3D" id="3.30.420.80">
    <property type="entry name" value="Ribosomal protein S11"/>
    <property type="match status" value="1"/>
</dbReference>
<dbReference type="Proteomes" id="UP000231098">
    <property type="component" value="Unassembled WGS sequence"/>
</dbReference>
<keyword evidence="3 5" id="KW-0687">Ribonucleoprotein</keyword>
<dbReference type="SUPFAM" id="SSF53137">
    <property type="entry name" value="Translational machinery components"/>
    <property type="match status" value="1"/>
</dbReference>
<comment type="subunit">
    <text evidence="5">Part of the 30S ribosomal subunit. Interacts with proteins S7 and S18. Binds to IF-3.</text>
</comment>
<dbReference type="GO" id="GO:0003735">
    <property type="term" value="F:structural constituent of ribosome"/>
    <property type="evidence" value="ECO:0007669"/>
    <property type="project" value="InterPro"/>
</dbReference>
<keyword evidence="7" id="KW-0812">Transmembrane</keyword>
<comment type="function">
    <text evidence="5">Located on the platform of the 30S subunit, it bridges several disparate RNA helices of the 16S rRNA. Forms part of the Shine-Dalgarno cleft in the 70S ribosome.</text>
</comment>
<dbReference type="PIRSF" id="PIRSF002131">
    <property type="entry name" value="Ribosomal_S11"/>
    <property type="match status" value="1"/>
</dbReference>
<keyword evidence="7" id="KW-0472">Membrane</keyword>
<organism evidence="8 9">
    <name type="scientific">candidate division WWE3 bacterium CG08_land_8_20_14_0_20_41_15</name>
    <dbReference type="NCBI Taxonomy" id="1975086"/>
    <lineage>
        <taxon>Bacteria</taxon>
        <taxon>Katanobacteria</taxon>
    </lineage>
</organism>
<dbReference type="InterPro" id="IPR036967">
    <property type="entry name" value="Ribosomal_uS11_sf"/>
</dbReference>
<reference evidence="9" key="1">
    <citation type="submission" date="2017-09" db="EMBL/GenBank/DDBJ databases">
        <title>Depth-based differentiation of microbial function through sediment-hosted aquifers and enrichment of novel symbionts in the deep terrestrial subsurface.</title>
        <authorList>
            <person name="Probst A.J."/>
            <person name="Ladd B."/>
            <person name="Jarett J.K."/>
            <person name="Geller-Mcgrath D.E."/>
            <person name="Sieber C.M.K."/>
            <person name="Emerson J.B."/>
            <person name="Anantharaman K."/>
            <person name="Thomas B.C."/>
            <person name="Malmstrom R."/>
            <person name="Stieglmeier M."/>
            <person name="Klingl A."/>
            <person name="Woyke T."/>
            <person name="Ryan C.M."/>
            <person name="Banfield J.F."/>
        </authorList>
    </citation>
    <scope>NUCLEOTIDE SEQUENCE [LARGE SCALE GENOMIC DNA]</scope>
</reference>
<evidence type="ECO:0000256" key="6">
    <source>
        <dbReference type="RuleBase" id="RU003629"/>
    </source>
</evidence>
<dbReference type="GO" id="GO:0005840">
    <property type="term" value="C:ribosome"/>
    <property type="evidence" value="ECO:0007669"/>
    <property type="project" value="UniProtKB-KW"/>
</dbReference>
<name>A0A2H0X8L2_UNCKA</name>
<dbReference type="AlphaFoldDB" id="A0A2H0X8L2"/>
<proteinExistence type="inferred from homology"/>
<dbReference type="HAMAP" id="MF_01310">
    <property type="entry name" value="Ribosomal_uS11"/>
    <property type="match status" value="1"/>
</dbReference>
<dbReference type="GO" id="GO:0006412">
    <property type="term" value="P:translation"/>
    <property type="evidence" value="ECO:0007669"/>
    <property type="project" value="UniProtKB-UniRule"/>
</dbReference>
<comment type="caution">
    <text evidence="8">The sequence shown here is derived from an EMBL/GenBank/DDBJ whole genome shotgun (WGS) entry which is preliminary data.</text>
</comment>
<evidence type="ECO:0000256" key="5">
    <source>
        <dbReference type="HAMAP-Rule" id="MF_01310"/>
    </source>
</evidence>
<dbReference type="GO" id="GO:1990904">
    <property type="term" value="C:ribonucleoprotein complex"/>
    <property type="evidence" value="ECO:0007669"/>
    <property type="project" value="UniProtKB-KW"/>
</dbReference>
<keyword evidence="2 5" id="KW-0689">Ribosomal protein</keyword>
<dbReference type="NCBIfam" id="NF003698">
    <property type="entry name" value="PRK05309.1"/>
    <property type="match status" value="1"/>
</dbReference>
<dbReference type="InterPro" id="IPR001971">
    <property type="entry name" value="Ribosomal_uS11"/>
</dbReference>
<dbReference type="GO" id="GO:0019843">
    <property type="term" value="F:rRNA binding"/>
    <property type="evidence" value="ECO:0007669"/>
    <property type="project" value="UniProtKB-UniRule"/>
</dbReference>
<protein>
    <recommendedName>
        <fullName evidence="4 5">Small ribosomal subunit protein uS11</fullName>
    </recommendedName>
</protein>